<feature type="region of interest" description="Disordered" evidence="1">
    <location>
        <begin position="31"/>
        <end position="53"/>
    </location>
</feature>
<dbReference type="PROSITE" id="PS51257">
    <property type="entry name" value="PROKAR_LIPOPROTEIN"/>
    <property type="match status" value="1"/>
</dbReference>
<dbReference type="EMBL" id="CP134880">
    <property type="protein sequence ID" value="WNM26385.1"/>
    <property type="molecule type" value="Genomic_DNA"/>
</dbReference>
<dbReference type="RefSeq" id="WP_313542104.1">
    <property type="nucleotide sequence ID" value="NZ_CP134880.1"/>
</dbReference>
<dbReference type="AlphaFoldDB" id="A0AA96J9G9"/>
<protein>
    <recommendedName>
        <fullName evidence="4">Lipoprotein with Yx(FWY)xxD motif</fullName>
    </recommendedName>
</protein>
<dbReference type="Proteomes" id="UP001303408">
    <property type="component" value="Chromosome"/>
</dbReference>
<proteinExistence type="predicted"/>
<gene>
    <name evidence="3" type="ORF">RN607_09240</name>
</gene>
<feature type="chain" id="PRO_5041662003" description="Lipoprotein with Yx(FWY)xxD motif" evidence="2">
    <location>
        <begin position="27"/>
        <end position="171"/>
    </location>
</feature>
<dbReference type="GO" id="GO:0043448">
    <property type="term" value="P:alkane catabolic process"/>
    <property type="evidence" value="ECO:0007669"/>
    <property type="project" value="TreeGrafter"/>
</dbReference>
<evidence type="ECO:0000256" key="2">
    <source>
        <dbReference type="SAM" id="SignalP"/>
    </source>
</evidence>
<sequence length="171" mass="16630">MNAMRILGATAAAALMLAGCSSGTDAPVVSEADGGATSSATASGGGTMDSGAGTMLETAQTDLGTIVVDGDGMTVYQFDSDTQGSGSSTCTGGCLTNWPPVPAGSDVAAEAGNGITGELGSITGTDGAPQLTLNGWPLYYFAGDSAAGDVNGQAVSNVWWVLTPAGEPIRG</sequence>
<accession>A0AA96J9G9</accession>
<dbReference type="InterPro" id="IPR005297">
    <property type="entry name" value="Lipoprotein_repeat"/>
</dbReference>
<name>A0AA96J9G9_9MICO</name>
<evidence type="ECO:0008006" key="4">
    <source>
        <dbReference type="Google" id="ProtNLM"/>
    </source>
</evidence>
<dbReference type="PANTHER" id="PTHR39335:SF1">
    <property type="entry name" value="BLL4220 PROTEIN"/>
    <property type="match status" value="1"/>
</dbReference>
<keyword evidence="2" id="KW-0732">Signal</keyword>
<feature type="signal peptide" evidence="2">
    <location>
        <begin position="1"/>
        <end position="26"/>
    </location>
</feature>
<organism evidence="3">
    <name type="scientific">Demequina capsici</name>
    <dbReference type="NCBI Taxonomy" id="3075620"/>
    <lineage>
        <taxon>Bacteria</taxon>
        <taxon>Bacillati</taxon>
        <taxon>Actinomycetota</taxon>
        <taxon>Actinomycetes</taxon>
        <taxon>Micrococcales</taxon>
        <taxon>Demequinaceae</taxon>
        <taxon>Demequina</taxon>
    </lineage>
</organism>
<reference evidence="3" key="1">
    <citation type="submission" date="2023-09" db="EMBL/GenBank/DDBJ databases">
        <title>Demequina sp. a novel bacteria isolated from Capsicum annuum.</title>
        <authorList>
            <person name="Humaira Z."/>
            <person name="Lee J."/>
            <person name="Cho D."/>
        </authorList>
    </citation>
    <scope>NUCLEOTIDE SEQUENCE</scope>
    <source>
        <strain evidence="3">PMTSA13</strain>
    </source>
</reference>
<dbReference type="Pfam" id="PF03640">
    <property type="entry name" value="Lipoprotein_15"/>
    <property type="match status" value="2"/>
</dbReference>
<evidence type="ECO:0000256" key="1">
    <source>
        <dbReference type="SAM" id="MobiDB-lite"/>
    </source>
</evidence>
<dbReference type="PANTHER" id="PTHR39335">
    <property type="entry name" value="BLL4220 PROTEIN"/>
    <property type="match status" value="1"/>
</dbReference>
<evidence type="ECO:0000313" key="3">
    <source>
        <dbReference type="EMBL" id="WNM26385.1"/>
    </source>
</evidence>
<dbReference type="KEGG" id="dcp:RN607_09240"/>
<feature type="compositionally biased region" description="Low complexity" evidence="1">
    <location>
        <begin position="32"/>
        <end position="42"/>
    </location>
</feature>